<organism evidence="2 3">
    <name type="scientific">Liparis tanakae</name>
    <name type="common">Tanaka's snailfish</name>
    <dbReference type="NCBI Taxonomy" id="230148"/>
    <lineage>
        <taxon>Eukaryota</taxon>
        <taxon>Metazoa</taxon>
        <taxon>Chordata</taxon>
        <taxon>Craniata</taxon>
        <taxon>Vertebrata</taxon>
        <taxon>Euteleostomi</taxon>
        <taxon>Actinopterygii</taxon>
        <taxon>Neopterygii</taxon>
        <taxon>Teleostei</taxon>
        <taxon>Neoteleostei</taxon>
        <taxon>Acanthomorphata</taxon>
        <taxon>Eupercaria</taxon>
        <taxon>Perciformes</taxon>
        <taxon>Cottioidei</taxon>
        <taxon>Cottales</taxon>
        <taxon>Liparidae</taxon>
        <taxon>Liparis</taxon>
    </lineage>
</organism>
<comment type="caution">
    <text evidence="2">The sequence shown here is derived from an EMBL/GenBank/DDBJ whole genome shotgun (WGS) entry which is preliminary data.</text>
</comment>
<feature type="compositionally biased region" description="Basic residues" evidence="1">
    <location>
        <begin position="135"/>
        <end position="147"/>
    </location>
</feature>
<proteinExistence type="predicted"/>
<feature type="compositionally biased region" description="Low complexity" evidence="1">
    <location>
        <begin position="108"/>
        <end position="129"/>
    </location>
</feature>
<feature type="region of interest" description="Disordered" evidence="1">
    <location>
        <begin position="20"/>
        <end position="185"/>
    </location>
</feature>
<feature type="compositionally biased region" description="Basic and acidic residues" evidence="1">
    <location>
        <begin position="175"/>
        <end position="185"/>
    </location>
</feature>
<dbReference type="Proteomes" id="UP000314294">
    <property type="component" value="Unassembled WGS sequence"/>
</dbReference>
<feature type="compositionally biased region" description="Pro residues" evidence="1">
    <location>
        <begin position="62"/>
        <end position="85"/>
    </location>
</feature>
<evidence type="ECO:0000313" key="3">
    <source>
        <dbReference type="Proteomes" id="UP000314294"/>
    </source>
</evidence>
<keyword evidence="3" id="KW-1185">Reference proteome</keyword>
<dbReference type="AlphaFoldDB" id="A0A4Z2ISW4"/>
<sequence length="185" mass="19180">MHSKQWDDIHCAPYPTHLCAVMPGGGGGGGGGGGSQNLSTSLLPPPPPRRQTPRLAYRIGAGPPPSSPISPSARPPPSLLPPLCPAHPGGLFSSPARANPRLGKEGAGSRSGPAAAADRGATAAQRAGGLQTRERTRKRRKKKKKKKNADARSGGDYYNLAGAELSTAGPPGARDQSREDYKRKK</sequence>
<accession>A0A4Z2ISW4</accession>
<protein>
    <submittedName>
        <fullName evidence="2">Uncharacterized protein</fullName>
    </submittedName>
</protein>
<dbReference type="EMBL" id="SRLO01000049">
    <property type="protein sequence ID" value="TNN80995.1"/>
    <property type="molecule type" value="Genomic_DNA"/>
</dbReference>
<reference evidence="2 3" key="1">
    <citation type="submission" date="2019-03" db="EMBL/GenBank/DDBJ databases">
        <title>First draft genome of Liparis tanakae, snailfish: a comprehensive survey of snailfish specific genes.</title>
        <authorList>
            <person name="Kim W."/>
            <person name="Song I."/>
            <person name="Jeong J.-H."/>
            <person name="Kim D."/>
            <person name="Kim S."/>
            <person name="Ryu S."/>
            <person name="Song J.Y."/>
            <person name="Lee S.K."/>
        </authorList>
    </citation>
    <scope>NUCLEOTIDE SEQUENCE [LARGE SCALE GENOMIC DNA]</scope>
    <source>
        <tissue evidence="2">Muscle</tissue>
    </source>
</reference>
<evidence type="ECO:0000256" key="1">
    <source>
        <dbReference type="SAM" id="MobiDB-lite"/>
    </source>
</evidence>
<name>A0A4Z2ISW4_9TELE</name>
<evidence type="ECO:0000313" key="2">
    <source>
        <dbReference type="EMBL" id="TNN80995.1"/>
    </source>
</evidence>
<gene>
    <name evidence="2" type="ORF">EYF80_008651</name>
</gene>
<feature type="compositionally biased region" description="Gly residues" evidence="1">
    <location>
        <begin position="23"/>
        <end position="35"/>
    </location>
</feature>